<evidence type="ECO:0000256" key="1">
    <source>
        <dbReference type="SAM" id="MobiDB-lite"/>
    </source>
</evidence>
<gene>
    <name evidence="4" type="ORF">BWQ96_09905</name>
</gene>
<evidence type="ECO:0000313" key="5">
    <source>
        <dbReference type="Proteomes" id="UP000247409"/>
    </source>
</evidence>
<evidence type="ECO:0000313" key="4">
    <source>
        <dbReference type="EMBL" id="PXF40387.1"/>
    </source>
</evidence>
<feature type="transmembrane region" description="Helical" evidence="2">
    <location>
        <begin position="253"/>
        <end position="272"/>
    </location>
</feature>
<feature type="region of interest" description="Disordered" evidence="1">
    <location>
        <begin position="1"/>
        <end position="22"/>
    </location>
</feature>
<feature type="compositionally biased region" description="Basic and acidic residues" evidence="1">
    <location>
        <begin position="1"/>
        <end position="11"/>
    </location>
</feature>
<dbReference type="Proteomes" id="UP000247409">
    <property type="component" value="Unassembled WGS sequence"/>
</dbReference>
<sequence>MDVPKHPHSDSAKPSASPPPNPPVASRFILPARTRFQLPFPSILENGFASFDNRLVALCQRRTDGFVHYFSMGLTFFTSIEVSLVTPPALYALGYDSAAGLCASVLLVLGIISQVPKKFIFRPRPWMVGRALPIRQDRTSSFPSRAVVCAVVFSWLIAQSLHLEGLLVHPLTRLKLWSCILAVASLTAFARINVGAHYPSDTILGFILGLFVITVGSRLETQLWHRTCPIRYAQTAPTVHWAQALAPPARRTIFVMTLLAYTMTLISIQGFWVKCSYVYGLLMASTTFRATYLCAHAFDALQNIAALRQIDDHGSFRDHVRAVATFVVLLVFGMLTRSKKGMFRVVSFTIIYIGTLLALIVWRLRPPVLEHT</sequence>
<feature type="transmembrane region" description="Helical" evidence="2">
    <location>
        <begin position="66"/>
        <end position="86"/>
    </location>
</feature>
<comment type="caution">
    <text evidence="4">The sequence shown here is derived from an EMBL/GenBank/DDBJ whole genome shotgun (WGS) entry which is preliminary data.</text>
</comment>
<dbReference type="Pfam" id="PF01569">
    <property type="entry name" value="PAP2"/>
    <property type="match status" value="1"/>
</dbReference>
<dbReference type="OrthoDB" id="5342at2759"/>
<protein>
    <recommendedName>
        <fullName evidence="3">Phosphatidic acid phosphatase type 2/haloperoxidase domain-containing protein</fullName>
    </recommendedName>
</protein>
<keyword evidence="2" id="KW-0812">Transmembrane</keyword>
<feature type="transmembrane region" description="Helical" evidence="2">
    <location>
        <begin position="98"/>
        <end position="121"/>
    </location>
</feature>
<feature type="transmembrane region" description="Helical" evidence="2">
    <location>
        <begin position="342"/>
        <end position="362"/>
    </location>
</feature>
<accession>A0A2V3IEA2</accession>
<keyword evidence="5" id="KW-1185">Reference proteome</keyword>
<dbReference type="PANTHER" id="PTHR14969:SF55">
    <property type="entry name" value="PHOSPHATIDIC ACID PHOSPHATASE TYPE 2_HALOPEROXIDASE DOMAIN-CONTAINING PROTEIN"/>
    <property type="match status" value="1"/>
</dbReference>
<dbReference type="AlphaFoldDB" id="A0A2V3IEA2"/>
<dbReference type="EMBL" id="NBIV01000302">
    <property type="protein sequence ID" value="PXF40387.1"/>
    <property type="molecule type" value="Genomic_DNA"/>
</dbReference>
<organism evidence="4 5">
    <name type="scientific">Gracilariopsis chorda</name>
    <dbReference type="NCBI Taxonomy" id="448386"/>
    <lineage>
        <taxon>Eukaryota</taxon>
        <taxon>Rhodophyta</taxon>
        <taxon>Florideophyceae</taxon>
        <taxon>Rhodymeniophycidae</taxon>
        <taxon>Gracilariales</taxon>
        <taxon>Gracilariaceae</taxon>
        <taxon>Gracilariopsis</taxon>
    </lineage>
</organism>
<dbReference type="PANTHER" id="PTHR14969">
    <property type="entry name" value="SPHINGOSINE-1-PHOSPHATE PHOSPHOHYDROLASE"/>
    <property type="match status" value="1"/>
</dbReference>
<keyword evidence="2" id="KW-1133">Transmembrane helix</keyword>
<dbReference type="GO" id="GO:0042392">
    <property type="term" value="F:sphingosine-1-phosphate phosphatase activity"/>
    <property type="evidence" value="ECO:0007669"/>
    <property type="project" value="TreeGrafter"/>
</dbReference>
<keyword evidence="2" id="KW-0472">Membrane</keyword>
<feature type="domain" description="Phosphatidic acid phosphatase type 2/haloperoxidase" evidence="3">
    <location>
        <begin position="99"/>
        <end position="217"/>
    </location>
</feature>
<feature type="transmembrane region" description="Helical" evidence="2">
    <location>
        <begin position="174"/>
        <end position="194"/>
    </location>
</feature>
<feature type="transmembrane region" description="Helical" evidence="2">
    <location>
        <begin position="319"/>
        <end position="336"/>
    </location>
</feature>
<evidence type="ECO:0000259" key="3">
    <source>
        <dbReference type="SMART" id="SM00014"/>
    </source>
</evidence>
<evidence type="ECO:0000256" key="2">
    <source>
        <dbReference type="SAM" id="Phobius"/>
    </source>
</evidence>
<dbReference type="SMART" id="SM00014">
    <property type="entry name" value="acidPPc"/>
    <property type="match status" value="1"/>
</dbReference>
<dbReference type="SUPFAM" id="SSF48317">
    <property type="entry name" value="Acid phosphatase/Vanadium-dependent haloperoxidase"/>
    <property type="match status" value="1"/>
</dbReference>
<proteinExistence type="predicted"/>
<name>A0A2V3IEA2_9FLOR</name>
<dbReference type="Gene3D" id="1.20.144.10">
    <property type="entry name" value="Phosphatidic acid phosphatase type 2/haloperoxidase"/>
    <property type="match status" value="1"/>
</dbReference>
<dbReference type="InterPro" id="IPR000326">
    <property type="entry name" value="PAP2/HPO"/>
</dbReference>
<dbReference type="InterPro" id="IPR036938">
    <property type="entry name" value="PAP2/HPO_sf"/>
</dbReference>
<reference evidence="4 5" key="1">
    <citation type="journal article" date="2018" name="Mol. Biol. Evol.">
        <title>Analysis of the draft genome of the red seaweed Gracilariopsis chorda provides insights into genome size evolution in Rhodophyta.</title>
        <authorList>
            <person name="Lee J."/>
            <person name="Yang E.C."/>
            <person name="Graf L."/>
            <person name="Yang J.H."/>
            <person name="Qiu H."/>
            <person name="Zel Zion U."/>
            <person name="Chan C.X."/>
            <person name="Stephens T.G."/>
            <person name="Weber A.P.M."/>
            <person name="Boo G.H."/>
            <person name="Boo S.M."/>
            <person name="Kim K.M."/>
            <person name="Shin Y."/>
            <person name="Jung M."/>
            <person name="Lee S.J."/>
            <person name="Yim H.S."/>
            <person name="Lee J.H."/>
            <person name="Bhattacharya D."/>
            <person name="Yoon H.S."/>
        </authorList>
    </citation>
    <scope>NUCLEOTIDE SEQUENCE [LARGE SCALE GENOMIC DNA]</scope>
    <source>
        <strain evidence="4 5">SKKU-2015</strain>
        <tissue evidence="4">Whole body</tissue>
    </source>
</reference>